<feature type="domain" description="Histidine kinase" evidence="10">
    <location>
        <begin position="574"/>
        <end position="772"/>
    </location>
</feature>
<evidence type="ECO:0000256" key="7">
    <source>
        <dbReference type="ARBA" id="ARBA00022840"/>
    </source>
</evidence>
<dbReference type="Proteomes" id="UP000598820">
    <property type="component" value="Unassembled WGS sequence"/>
</dbReference>
<dbReference type="EC" id="2.7.13.3" evidence="2"/>
<dbReference type="Pfam" id="PF13589">
    <property type="entry name" value="HATPase_c_3"/>
    <property type="match status" value="1"/>
</dbReference>
<dbReference type="SUPFAM" id="SSF55874">
    <property type="entry name" value="ATPase domain of HSP90 chaperone/DNA topoisomerase II/histidine kinase"/>
    <property type="match status" value="2"/>
</dbReference>
<keyword evidence="8" id="KW-0902">Two-component regulatory system</keyword>
<keyword evidence="5" id="KW-0547">Nucleotide-binding</keyword>
<dbReference type="GO" id="GO:0004673">
    <property type="term" value="F:protein histidine kinase activity"/>
    <property type="evidence" value="ECO:0007669"/>
    <property type="project" value="UniProtKB-EC"/>
</dbReference>
<dbReference type="AlphaFoldDB" id="A0A927AV28"/>
<accession>A0A927AV28</accession>
<evidence type="ECO:0000256" key="5">
    <source>
        <dbReference type="ARBA" id="ARBA00022741"/>
    </source>
</evidence>
<dbReference type="RefSeq" id="WP_190891909.1">
    <property type="nucleotide sequence ID" value="NZ_JACWZY010000040.1"/>
</dbReference>
<evidence type="ECO:0000256" key="1">
    <source>
        <dbReference type="ARBA" id="ARBA00000085"/>
    </source>
</evidence>
<dbReference type="Gene3D" id="3.30.565.10">
    <property type="entry name" value="Histidine kinase-like ATPase, C-terminal domain"/>
    <property type="match status" value="2"/>
</dbReference>
<proteinExistence type="predicted"/>
<comment type="catalytic activity">
    <reaction evidence="1">
        <text>ATP + protein L-histidine = ADP + protein N-phospho-L-histidine.</text>
        <dbReference type="EC" id="2.7.13.3"/>
    </reaction>
</comment>
<organism evidence="11 12">
    <name type="scientific">Spirosoma profusum</name>
    <dbReference type="NCBI Taxonomy" id="2771354"/>
    <lineage>
        <taxon>Bacteria</taxon>
        <taxon>Pseudomonadati</taxon>
        <taxon>Bacteroidota</taxon>
        <taxon>Cytophagia</taxon>
        <taxon>Cytophagales</taxon>
        <taxon>Cytophagaceae</taxon>
        <taxon>Spirosoma</taxon>
    </lineage>
</organism>
<evidence type="ECO:0000256" key="4">
    <source>
        <dbReference type="ARBA" id="ARBA00022679"/>
    </source>
</evidence>
<feature type="coiled-coil region" evidence="9">
    <location>
        <begin position="46"/>
        <end position="109"/>
    </location>
</feature>
<dbReference type="GO" id="GO:0005524">
    <property type="term" value="F:ATP binding"/>
    <property type="evidence" value="ECO:0007669"/>
    <property type="project" value="UniProtKB-KW"/>
</dbReference>
<dbReference type="InterPro" id="IPR003594">
    <property type="entry name" value="HATPase_dom"/>
</dbReference>
<evidence type="ECO:0000313" key="11">
    <source>
        <dbReference type="EMBL" id="MBD2704939.1"/>
    </source>
</evidence>
<evidence type="ECO:0000256" key="8">
    <source>
        <dbReference type="ARBA" id="ARBA00023012"/>
    </source>
</evidence>
<evidence type="ECO:0000313" key="12">
    <source>
        <dbReference type="Proteomes" id="UP000598820"/>
    </source>
</evidence>
<dbReference type="PRINTS" id="PR00344">
    <property type="entry name" value="BCTRLSENSOR"/>
</dbReference>
<dbReference type="PANTHER" id="PTHR43065:SF10">
    <property type="entry name" value="PEROXIDE STRESS-ACTIVATED HISTIDINE KINASE MAK3"/>
    <property type="match status" value="1"/>
</dbReference>
<reference evidence="11" key="1">
    <citation type="submission" date="2020-09" db="EMBL/GenBank/DDBJ databases">
        <authorList>
            <person name="Kim M.K."/>
        </authorList>
    </citation>
    <scope>NUCLEOTIDE SEQUENCE</scope>
    <source>
        <strain evidence="11">BT702</strain>
    </source>
</reference>
<keyword evidence="7" id="KW-0067">ATP-binding</keyword>
<gene>
    <name evidence="11" type="ORF">IC229_30185</name>
</gene>
<dbReference type="InterPro" id="IPR004358">
    <property type="entry name" value="Sig_transdc_His_kin-like_C"/>
</dbReference>
<comment type="caution">
    <text evidence="11">The sequence shown here is derived from an EMBL/GenBank/DDBJ whole genome shotgun (WGS) entry which is preliminary data.</text>
</comment>
<sequence length="792" mass="89915">MAFKVTARTLLQLGSELISSDAVAFYELIKNAFDAQSATVVVRVVKRLSKEKYEDFMKQLRNANQDALEGLKNRILQTVIHDAYKADDYKAYIRDANSVENLLKKVERANYILFSDKGEGMSLEELDSIYLTIGTRSRQKQRQIATVNSRPILGEKGIGRLSVMRLGDGLKIVTTKSGELTNNELNIDWSIFSHNSDDLLETIEVAPNQGTQKEDPNSSGSRIYIYKLNTDWTADVLQTIANEQLSKFIDPFQKLHRSFIKLWFNTEPIIIPTLTKLLFENYHAYVEGQLTVTNGVPILSGSIDYDLYQKKKTFSLEGTHLASVIKPLEIRRSGKRDSRLAGTLVNKTTLDTLVNLGSFSYKFYWFNNRIVKEIEGIGKIKQVRDLIKAWAGGLMVYRDGFRVFPYGSLEDDWLQLDPIAFGAGGYKVNRRQVIGKVDISSQKNPSLIDQTNREGLRDCPEKGALIQLLQYVLWDQFRTLLDAAEDERLTNTPLNLEELEARLERNEQKLHDNLEILLTKFPQIGQNEPSINAIKETLSLNKRLLDDVRSEKESVEQRMEVTLHLAGLGLMVDIIAHEINRSAEHTLSTLDSVQDEVLTESTRKLLNLLGSQLKTLQSRLKILDPLSPSGRQSKETFNIYQLVSDIFLSHQVQFERHNIQFHLEPTSLDWSIKAVKGMFVQILENLIANSVYWLEQEKVSQPSRISLIKVYLDKVSKCIYFTDNGPGIPVAWKEDIFLPFVTTKPPGQGKGLGLFISREIAKYHGASLNLSEVVDVSQSVLHTFILNLEGVK</sequence>
<dbReference type="GO" id="GO:0000160">
    <property type="term" value="P:phosphorelay signal transduction system"/>
    <property type="evidence" value="ECO:0007669"/>
    <property type="project" value="UniProtKB-KW"/>
</dbReference>
<evidence type="ECO:0000256" key="9">
    <source>
        <dbReference type="SAM" id="Coils"/>
    </source>
</evidence>
<evidence type="ECO:0000256" key="6">
    <source>
        <dbReference type="ARBA" id="ARBA00022777"/>
    </source>
</evidence>
<keyword evidence="6 11" id="KW-0418">Kinase</keyword>
<keyword evidence="3" id="KW-0597">Phosphoprotein</keyword>
<dbReference type="PANTHER" id="PTHR43065">
    <property type="entry name" value="SENSOR HISTIDINE KINASE"/>
    <property type="match status" value="1"/>
</dbReference>
<name>A0A927AV28_9BACT</name>
<evidence type="ECO:0000259" key="10">
    <source>
        <dbReference type="PROSITE" id="PS50109"/>
    </source>
</evidence>
<dbReference type="InterPro" id="IPR005467">
    <property type="entry name" value="His_kinase_dom"/>
</dbReference>
<protein>
    <recommendedName>
        <fullName evidence="2">histidine kinase</fullName>
        <ecNumber evidence="2">2.7.13.3</ecNumber>
    </recommendedName>
</protein>
<dbReference type="PROSITE" id="PS50109">
    <property type="entry name" value="HIS_KIN"/>
    <property type="match status" value="1"/>
</dbReference>
<evidence type="ECO:0000256" key="3">
    <source>
        <dbReference type="ARBA" id="ARBA00022553"/>
    </source>
</evidence>
<keyword evidence="9" id="KW-0175">Coiled coil</keyword>
<dbReference type="Pfam" id="PF02518">
    <property type="entry name" value="HATPase_c"/>
    <property type="match status" value="1"/>
</dbReference>
<evidence type="ECO:0000256" key="2">
    <source>
        <dbReference type="ARBA" id="ARBA00012438"/>
    </source>
</evidence>
<keyword evidence="4" id="KW-0808">Transferase</keyword>
<dbReference type="SMART" id="SM00387">
    <property type="entry name" value="HATPase_c"/>
    <property type="match status" value="1"/>
</dbReference>
<dbReference type="InterPro" id="IPR036890">
    <property type="entry name" value="HATPase_C_sf"/>
</dbReference>
<dbReference type="EMBL" id="JACWZY010000040">
    <property type="protein sequence ID" value="MBD2704939.1"/>
    <property type="molecule type" value="Genomic_DNA"/>
</dbReference>
<keyword evidence="12" id="KW-1185">Reference proteome</keyword>